<keyword evidence="2" id="KW-1185">Reference proteome</keyword>
<evidence type="ECO:0000313" key="1">
    <source>
        <dbReference type="EMBL" id="MFM0105956.1"/>
    </source>
</evidence>
<accession>A0ACC7NK67</accession>
<dbReference type="Proteomes" id="UP001629235">
    <property type="component" value="Unassembled WGS sequence"/>
</dbReference>
<comment type="caution">
    <text evidence="1">The sequence shown here is derived from an EMBL/GenBank/DDBJ whole genome shotgun (WGS) entry which is preliminary data.</text>
</comment>
<dbReference type="EMBL" id="JAQQDW010000044">
    <property type="protein sequence ID" value="MFM0105956.1"/>
    <property type="molecule type" value="Genomic_DNA"/>
</dbReference>
<gene>
    <name evidence="1" type="ORF">PQR01_21315</name>
</gene>
<protein>
    <submittedName>
        <fullName evidence="1">Uncharacterized protein</fullName>
    </submittedName>
</protein>
<evidence type="ECO:0000313" key="2">
    <source>
        <dbReference type="Proteomes" id="UP001629235"/>
    </source>
</evidence>
<organism evidence="1 2">
    <name type="scientific">Paraburkholderia rhynchosiae</name>
    <dbReference type="NCBI Taxonomy" id="487049"/>
    <lineage>
        <taxon>Bacteria</taxon>
        <taxon>Pseudomonadati</taxon>
        <taxon>Pseudomonadota</taxon>
        <taxon>Betaproteobacteria</taxon>
        <taxon>Burkholderiales</taxon>
        <taxon>Burkholderiaceae</taxon>
        <taxon>Paraburkholderia</taxon>
    </lineage>
</organism>
<sequence length="122" mass="14017">MPIPDTLESITGYPDKLKIYLMPASSYWQIRYFDGIKTHKRSTKTSDKREAVEFAKAMYRQIITGNFAGVSKAPQTSFEYLTQQMLESQQGRVDREEITGDAHRNDNYMLEARSSRNSAPIT</sequence>
<name>A0ACC7NK67_9BURK</name>
<proteinExistence type="predicted"/>
<reference evidence="1 2" key="1">
    <citation type="journal article" date="2024" name="Chem. Sci.">
        <title>Discovery of megapolipeptins by genome mining of a Burkholderiales bacteria collection.</title>
        <authorList>
            <person name="Paulo B.S."/>
            <person name="Recchia M.J.J."/>
            <person name="Lee S."/>
            <person name="Fergusson C.H."/>
            <person name="Romanowski S.B."/>
            <person name="Hernandez A."/>
            <person name="Krull N."/>
            <person name="Liu D.Y."/>
            <person name="Cavanagh H."/>
            <person name="Bos A."/>
            <person name="Gray C.A."/>
            <person name="Murphy B.T."/>
            <person name="Linington R.G."/>
            <person name="Eustaquio A.S."/>
        </authorList>
    </citation>
    <scope>NUCLEOTIDE SEQUENCE [LARGE SCALE GENOMIC DNA]</scope>
    <source>
        <strain evidence="1 2">RL18-126-BIB-B</strain>
    </source>
</reference>